<comment type="caution">
    <text evidence="1">The sequence shown here is derived from an EMBL/GenBank/DDBJ whole genome shotgun (WGS) entry which is preliminary data.</text>
</comment>
<keyword evidence="2" id="KW-1185">Reference proteome</keyword>
<gene>
    <name evidence="1" type="ORF">PFISCL1PPCAC_677</name>
</gene>
<dbReference type="EMBL" id="BTSY01000001">
    <property type="protein sequence ID" value="GMT09380.1"/>
    <property type="molecule type" value="Genomic_DNA"/>
</dbReference>
<reference evidence="1" key="1">
    <citation type="submission" date="2023-10" db="EMBL/GenBank/DDBJ databases">
        <title>Genome assembly of Pristionchus species.</title>
        <authorList>
            <person name="Yoshida K."/>
            <person name="Sommer R.J."/>
        </authorList>
    </citation>
    <scope>NUCLEOTIDE SEQUENCE</scope>
    <source>
        <strain evidence="1">RS5133</strain>
    </source>
</reference>
<accession>A0AAV5UQD0</accession>
<name>A0AAV5UQD0_9BILA</name>
<proteinExistence type="predicted"/>
<feature type="non-terminal residue" evidence="1">
    <location>
        <position position="204"/>
    </location>
</feature>
<sequence>LLEADCKVHKATVYPPATIRVEFVRNLESGEKHTFGTIFEIAGNAQSLEGERSRNVPVYTALRTLVAASGIYLAAIHFQSSEPPDCMIIAHYRFRRIYVKRNPNNVSESRVAWKMKELAIVIEDIFLSRHPLCVVENTPLVYFFSRNKQRFIVLNTDTMKVLQFRMSSALRIPSGIIGVHHERMRIYGVKDGTSGNLVYVAKLP</sequence>
<feature type="non-terminal residue" evidence="1">
    <location>
        <position position="1"/>
    </location>
</feature>
<evidence type="ECO:0008006" key="3">
    <source>
        <dbReference type="Google" id="ProtNLM"/>
    </source>
</evidence>
<evidence type="ECO:0000313" key="2">
    <source>
        <dbReference type="Proteomes" id="UP001432322"/>
    </source>
</evidence>
<dbReference type="AlphaFoldDB" id="A0AAV5UQD0"/>
<dbReference type="Proteomes" id="UP001432322">
    <property type="component" value="Unassembled WGS sequence"/>
</dbReference>
<organism evidence="1 2">
    <name type="scientific">Pristionchus fissidentatus</name>
    <dbReference type="NCBI Taxonomy" id="1538716"/>
    <lineage>
        <taxon>Eukaryota</taxon>
        <taxon>Metazoa</taxon>
        <taxon>Ecdysozoa</taxon>
        <taxon>Nematoda</taxon>
        <taxon>Chromadorea</taxon>
        <taxon>Rhabditida</taxon>
        <taxon>Rhabditina</taxon>
        <taxon>Diplogasteromorpha</taxon>
        <taxon>Diplogasteroidea</taxon>
        <taxon>Neodiplogasteridae</taxon>
        <taxon>Pristionchus</taxon>
    </lineage>
</organism>
<evidence type="ECO:0000313" key="1">
    <source>
        <dbReference type="EMBL" id="GMT09380.1"/>
    </source>
</evidence>
<protein>
    <recommendedName>
        <fullName evidence="3">CNH domain-containing protein</fullName>
    </recommendedName>
</protein>